<dbReference type="Proteomes" id="UP001165524">
    <property type="component" value="Unassembled WGS sequence"/>
</dbReference>
<dbReference type="Pfam" id="PF04480">
    <property type="entry name" value="DUF559"/>
    <property type="match status" value="1"/>
</dbReference>
<keyword evidence="2" id="KW-0255">Endonuclease</keyword>
<keyword evidence="2" id="KW-0540">Nuclease</keyword>
<dbReference type="PANTHER" id="PTHR38590:SF1">
    <property type="entry name" value="BLL0828 PROTEIN"/>
    <property type="match status" value="1"/>
</dbReference>
<evidence type="ECO:0000313" key="3">
    <source>
        <dbReference type="Proteomes" id="UP001165524"/>
    </source>
</evidence>
<feature type="domain" description="DUF559" evidence="1">
    <location>
        <begin position="4"/>
        <end position="108"/>
    </location>
</feature>
<keyword evidence="2" id="KW-0378">Hydrolase</keyword>
<dbReference type="EMBL" id="JALKII010000012">
    <property type="protein sequence ID" value="MCK0538695.1"/>
    <property type="molecule type" value="Genomic_DNA"/>
</dbReference>
<sequence length="116" mass="13921">MDYRADYAKELRTNMTDAEHLLWRHLRACRLNQQKFRRQQPIGRYIVDFVNFKARLIIEADGGQHNESATDQKRDSWLQSQGFQILRFWNNDILQNTEAVLQTIWNTLETIQKNEP</sequence>
<comment type="caution">
    <text evidence="2">The sequence shown here is derived from an EMBL/GenBank/DDBJ whole genome shotgun (WGS) entry which is preliminary data.</text>
</comment>
<dbReference type="GO" id="GO:0004519">
    <property type="term" value="F:endonuclease activity"/>
    <property type="evidence" value="ECO:0007669"/>
    <property type="project" value="UniProtKB-KW"/>
</dbReference>
<dbReference type="RefSeq" id="WP_246953563.1">
    <property type="nucleotide sequence ID" value="NZ_JALKII010000012.1"/>
</dbReference>
<dbReference type="InterPro" id="IPR011335">
    <property type="entry name" value="Restrct_endonuc-II-like"/>
</dbReference>
<evidence type="ECO:0000259" key="1">
    <source>
        <dbReference type="Pfam" id="PF04480"/>
    </source>
</evidence>
<reference evidence="2" key="1">
    <citation type="submission" date="2022-04" db="EMBL/GenBank/DDBJ databases">
        <title>Alcanivorax sp. CY1518 draft genome sequence.</title>
        <authorList>
            <person name="Zhao G."/>
            <person name="An M."/>
        </authorList>
    </citation>
    <scope>NUCLEOTIDE SEQUENCE</scope>
    <source>
        <strain evidence="2">CY1518</strain>
    </source>
</reference>
<dbReference type="CDD" id="cd01038">
    <property type="entry name" value="Endonuclease_DUF559"/>
    <property type="match status" value="1"/>
</dbReference>
<proteinExistence type="predicted"/>
<organism evidence="2 3">
    <name type="scientific">Alcanivorax quisquiliarum</name>
    <dbReference type="NCBI Taxonomy" id="2933565"/>
    <lineage>
        <taxon>Bacteria</taxon>
        <taxon>Pseudomonadati</taxon>
        <taxon>Pseudomonadota</taxon>
        <taxon>Gammaproteobacteria</taxon>
        <taxon>Oceanospirillales</taxon>
        <taxon>Alcanivoracaceae</taxon>
        <taxon>Alcanivorax</taxon>
    </lineage>
</organism>
<dbReference type="PANTHER" id="PTHR38590">
    <property type="entry name" value="BLL0828 PROTEIN"/>
    <property type="match status" value="1"/>
</dbReference>
<dbReference type="InterPro" id="IPR007569">
    <property type="entry name" value="DUF559"/>
</dbReference>
<gene>
    <name evidence="2" type="ORF">MU846_13350</name>
</gene>
<protein>
    <submittedName>
        <fullName evidence="2">Endonuclease domain-containing protein</fullName>
    </submittedName>
</protein>
<evidence type="ECO:0000313" key="2">
    <source>
        <dbReference type="EMBL" id="MCK0538695.1"/>
    </source>
</evidence>
<accession>A0ABT0EAB0</accession>
<dbReference type="SUPFAM" id="SSF52980">
    <property type="entry name" value="Restriction endonuclease-like"/>
    <property type="match status" value="1"/>
</dbReference>
<dbReference type="Gene3D" id="3.40.960.10">
    <property type="entry name" value="VSR Endonuclease"/>
    <property type="match status" value="1"/>
</dbReference>
<keyword evidence="3" id="KW-1185">Reference proteome</keyword>
<dbReference type="InterPro" id="IPR047216">
    <property type="entry name" value="Endonuclease_DUF559_bact"/>
</dbReference>
<name>A0ABT0EAB0_9GAMM</name>